<gene>
    <name evidence="1" type="ORF">MENT_LOCUS30190</name>
</gene>
<protein>
    <submittedName>
        <fullName evidence="1">Uncharacterized protein</fullName>
    </submittedName>
</protein>
<sequence length="56" mass="5982">MTEILVSVSVEISISCNSSFLFVSVRACLVFCPSVCPSVFVCPSPSVMTLTCQTMT</sequence>
<organism evidence="1 2">
    <name type="scientific">Meloidogyne enterolobii</name>
    <name type="common">Root-knot nematode worm</name>
    <name type="synonym">Meloidogyne mayaguensis</name>
    <dbReference type="NCBI Taxonomy" id="390850"/>
    <lineage>
        <taxon>Eukaryota</taxon>
        <taxon>Metazoa</taxon>
        <taxon>Ecdysozoa</taxon>
        <taxon>Nematoda</taxon>
        <taxon>Chromadorea</taxon>
        <taxon>Rhabditida</taxon>
        <taxon>Tylenchina</taxon>
        <taxon>Tylenchomorpha</taxon>
        <taxon>Tylenchoidea</taxon>
        <taxon>Meloidogynidae</taxon>
        <taxon>Meloidogyninae</taxon>
        <taxon>Meloidogyne</taxon>
    </lineage>
</organism>
<accession>A0A6V7VVM7</accession>
<comment type="caution">
    <text evidence="1">The sequence shown here is derived from an EMBL/GenBank/DDBJ whole genome shotgun (WGS) entry which is preliminary data.</text>
</comment>
<evidence type="ECO:0000313" key="2">
    <source>
        <dbReference type="Proteomes" id="UP000580250"/>
    </source>
</evidence>
<name>A0A6V7VVM7_MELEN</name>
<dbReference type="AlphaFoldDB" id="A0A6V7VVM7"/>
<proteinExistence type="predicted"/>
<reference evidence="1 2" key="1">
    <citation type="submission" date="2020-08" db="EMBL/GenBank/DDBJ databases">
        <authorList>
            <person name="Koutsovoulos G."/>
            <person name="Danchin GJ E."/>
        </authorList>
    </citation>
    <scope>NUCLEOTIDE SEQUENCE [LARGE SCALE GENOMIC DNA]</scope>
</reference>
<evidence type="ECO:0000313" key="1">
    <source>
        <dbReference type="EMBL" id="CAD2178261.1"/>
    </source>
</evidence>
<dbReference type="Proteomes" id="UP000580250">
    <property type="component" value="Unassembled WGS sequence"/>
</dbReference>
<dbReference type="EMBL" id="CAJEWN010000315">
    <property type="protein sequence ID" value="CAD2178261.1"/>
    <property type="molecule type" value="Genomic_DNA"/>
</dbReference>